<dbReference type="EMBL" id="VUJX02000007">
    <property type="protein sequence ID" value="KAL0934500.1"/>
    <property type="molecule type" value="Genomic_DNA"/>
</dbReference>
<evidence type="ECO:0000313" key="2">
    <source>
        <dbReference type="Proteomes" id="UP000805649"/>
    </source>
</evidence>
<name>A0ACC3YRH4_COLTU</name>
<reference evidence="1 2" key="1">
    <citation type="journal article" date="2020" name="Phytopathology">
        <title>Genome Sequence Resources of Colletotrichum truncatum, C. plurivorum, C. musicola, and C. sojae: Four Species Pathogenic to Soybean (Glycine max).</title>
        <authorList>
            <person name="Rogerio F."/>
            <person name="Boufleur T.R."/>
            <person name="Ciampi-Guillardi M."/>
            <person name="Sukno S.A."/>
            <person name="Thon M.R."/>
            <person name="Massola Junior N.S."/>
            <person name="Baroncelli R."/>
        </authorList>
    </citation>
    <scope>NUCLEOTIDE SEQUENCE [LARGE SCALE GENOMIC DNA]</scope>
    <source>
        <strain evidence="1 2">CMES1059</strain>
    </source>
</reference>
<protein>
    <submittedName>
        <fullName evidence="1">Uncharacterized protein</fullName>
    </submittedName>
</protein>
<accession>A0ACC3YRH4</accession>
<comment type="caution">
    <text evidence="1">The sequence shown here is derived from an EMBL/GenBank/DDBJ whole genome shotgun (WGS) entry which is preliminary data.</text>
</comment>
<keyword evidence="2" id="KW-1185">Reference proteome</keyword>
<evidence type="ECO:0000313" key="1">
    <source>
        <dbReference type="EMBL" id="KAL0934500.1"/>
    </source>
</evidence>
<sequence length="42" mass="4767">MYDCQSSARALASHSPNSQAPWAEIPRVRPRDIISSFIRHSQ</sequence>
<gene>
    <name evidence="1" type="ORF">CTRU02_211299</name>
</gene>
<organism evidence="1 2">
    <name type="scientific">Colletotrichum truncatum</name>
    <name type="common">Anthracnose fungus</name>
    <name type="synonym">Colletotrichum capsici</name>
    <dbReference type="NCBI Taxonomy" id="5467"/>
    <lineage>
        <taxon>Eukaryota</taxon>
        <taxon>Fungi</taxon>
        <taxon>Dikarya</taxon>
        <taxon>Ascomycota</taxon>
        <taxon>Pezizomycotina</taxon>
        <taxon>Sordariomycetes</taxon>
        <taxon>Hypocreomycetidae</taxon>
        <taxon>Glomerellales</taxon>
        <taxon>Glomerellaceae</taxon>
        <taxon>Colletotrichum</taxon>
        <taxon>Colletotrichum truncatum species complex</taxon>
    </lineage>
</organism>
<dbReference type="Proteomes" id="UP000805649">
    <property type="component" value="Unassembled WGS sequence"/>
</dbReference>
<proteinExistence type="predicted"/>